<comment type="caution">
    <text evidence="3">The sequence shown here is derived from an EMBL/GenBank/DDBJ whole genome shotgun (WGS) entry which is preliminary data.</text>
</comment>
<dbReference type="InterPro" id="IPR035897">
    <property type="entry name" value="Toll_tir_struct_dom_sf"/>
</dbReference>
<sequence>MNDDGTSPAPSPVDLTDPVFISYRQSDGTDITAELAWMLRAAGIPVWRDRDDLPPGDTEARLEQAIADGLSGAILVVTPDVEKSEIVRFVEAPRLIDLHKAHPAFALGIANAIERVPGKLDYDAPDLVLAQRPKTLGGVDQHPSDRAGLRLLVQKMLWHRIAWQRDAIAAAGETFHLSVQTRNAPQVYDRTGHQLDIRIRPSLHEKLPSPDGLRDLKDTLGLLPDAITRAGASRVRVHGGAHLSVAFALGAAMPSSRVGEIQVIDQRQQTWASSHEAKVGISPLLLVNAEGTNPAPATTGRPSVAVYLDLLPQRSDDAFARYREENQHVVTAWEHLVYASDDLLDHTAAGEIAAEAAARIRTLSNNIGNAEVHLLLRCPFPIAVLLGRLLNTLRFVTYEWDDSVVPSGDDYRARYVPSMRVRPSAAGGAIEEVLLADGSDAP</sequence>
<accession>A0A927K7V2</accession>
<name>A0A927K7V2_9ACTN</name>
<dbReference type="Pfam" id="PF18145">
    <property type="entry name" value="SAVED"/>
    <property type="match status" value="1"/>
</dbReference>
<dbReference type="NCBIfam" id="NF033611">
    <property type="entry name" value="SAVED"/>
    <property type="match status" value="1"/>
</dbReference>
<dbReference type="GO" id="GO:0007165">
    <property type="term" value="P:signal transduction"/>
    <property type="evidence" value="ECO:0007669"/>
    <property type="project" value="InterPro"/>
</dbReference>
<evidence type="ECO:0000259" key="1">
    <source>
        <dbReference type="Pfam" id="PF13676"/>
    </source>
</evidence>
<organism evidence="3 4">
    <name type="scientific">Nocardioides donggukensis</name>
    <dbReference type="NCBI Taxonomy" id="2774019"/>
    <lineage>
        <taxon>Bacteria</taxon>
        <taxon>Bacillati</taxon>
        <taxon>Actinomycetota</taxon>
        <taxon>Actinomycetes</taxon>
        <taxon>Propionibacteriales</taxon>
        <taxon>Nocardioidaceae</taxon>
        <taxon>Nocardioides</taxon>
    </lineage>
</organism>
<dbReference type="SUPFAM" id="SSF52200">
    <property type="entry name" value="Toll/Interleukin receptor TIR domain"/>
    <property type="match status" value="1"/>
</dbReference>
<dbReference type="AlphaFoldDB" id="A0A927K7V2"/>
<dbReference type="Gene3D" id="3.40.50.10140">
    <property type="entry name" value="Toll/interleukin-1 receptor homology (TIR) domain"/>
    <property type="match status" value="1"/>
</dbReference>
<dbReference type="InterPro" id="IPR040836">
    <property type="entry name" value="SAVED"/>
</dbReference>
<dbReference type="Pfam" id="PF13676">
    <property type="entry name" value="TIR_2"/>
    <property type="match status" value="1"/>
</dbReference>
<gene>
    <name evidence="3" type="ORF">IE331_13310</name>
</gene>
<dbReference type="InterPro" id="IPR000157">
    <property type="entry name" value="TIR_dom"/>
</dbReference>
<evidence type="ECO:0000259" key="2">
    <source>
        <dbReference type="Pfam" id="PF18145"/>
    </source>
</evidence>
<keyword evidence="4" id="KW-1185">Reference proteome</keyword>
<proteinExistence type="predicted"/>
<evidence type="ECO:0000313" key="4">
    <source>
        <dbReference type="Proteomes" id="UP000616839"/>
    </source>
</evidence>
<dbReference type="Proteomes" id="UP000616839">
    <property type="component" value="Unassembled WGS sequence"/>
</dbReference>
<feature type="domain" description="SMODS-associated and fused to various effectors" evidence="2">
    <location>
        <begin position="231"/>
        <end position="402"/>
    </location>
</feature>
<reference evidence="3" key="1">
    <citation type="submission" date="2020-09" db="EMBL/GenBank/DDBJ databases">
        <title>Nocardioides sp. strain MJB4 16S ribosomal RNA gene Genome sequencing and assembly.</title>
        <authorList>
            <person name="Kim I."/>
        </authorList>
    </citation>
    <scope>NUCLEOTIDE SEQUENCE</scope>
    <source>
        <strain evidence="3">MJB4</strain>
    </source>
</reference>
<dbReference type="EMBL" id="JACYXZ010000003">
    <property type="protein sequence ID" value="MBD8870608.1"/>
    <property type="molecule type" value="Genomic_DNA"/>
</dbReference>
<feature type="domain" description="TIR" evidence="1">
    <location>
        <begin position="19"/>
        <end position="85"/>
    </location>
</feature>
<protein>
    <submittedName>
        <fullName evidence="3">SAVED domain-containing protein</fullName>
    </submittedName>
</protein>
<evidence type="ECO:0000313" key="3">
    <source>
        <dbReference type="EMBL" id="MBD8870608.1"/>
    </source>
</evidence>